<feature type="non-terminal residue" evidence="2">
    <location>
        <position position="1"/>
    </location>
</feature>
<dbReference type="InterPro" id="IPR010359">
    <property type="entry name" value="IrrE_HExxH"/>
</dbReference>
<proteinExistence type="predicted"/>
<reference evidence="2" key="1">
    <citation type="journal article" date="2014" name="Front. Microbiol.">
        <title>High frequency of phylogenetically diverse reductive dehalogenase-homologous genes in deep subseafloor sedimentary metagenomes.</title>
        <authorList>
            <person name="Kawai M."/>
            <person name="Futagami T."/>
            <person name="Toyoda A."/>
            <person name="Takaki Y."/>
            <person name="Nishi S."/>
            <person name="Hori S."/>
            <person name="Arai W."/>
            <person name="Tsubouchi T."/>
            <person name="Morono Y."/>
            <person name="Uchiyama I."/>
            <person name="Ito T."/>
            <person name="Fujiyama A."/>
            <person name="Inagaki F."/>
            <person name="Takami H."/>
        </authorList>
    </citation>
    <scope>NUCLEOTIDE SEQUENCE</scope>
    <source>
        <strain evidence="2">Expedition CK06-06</strain>
    </source>
</reference>
<dbReference type="EMBL" id="BARS01009739">
    <property type="protein sequence ID" value="GAF78910.1"/>
    <property type="molecule type" value="Genomic_DNA"/>
</dbReference>
<gene>
    <name evidence="2" type="ORF">S01H1_18247</name>
</gene>
<dbReference type="Pfam" id="PF06114">
    <property type="entry name" value="Peptidase_M78"/>
    <property type="match status" value="1"/>
</dbReference>
<evidence type="ECO:0000313" key="2">
    <source>
        <dbReference type="EMBL" id="GAF78910.1"/>
    </source>
</evidence>
<accession>X0TRY4</accession>
<dbReference type="AlphaFoldDB" id="X0TRY4"/>
<feature type="domain" description="IrrE N-terminal-like" evidence="1">
    <location>
        <begin position="6"/>
        <end position="130"/>
    </location>
</feature>
<dbReference type="PANTHER" id="PTHR43236:SF2">
    <property type="entry name" value="BLL0069 PROTEIN"/>
    <property type="match status" value="1"/>
</dbReference>
<sequence length="213" mass="24922">EAFYSVGIFVFKDAFREPDYSGFCLFDEEFPIVFVNNSAAKTRQSFTLVHELAHLLFHTSGIDTYRNEYVEELPLKERRIEVFCNKFTAEFLAPEREFERAMGGLGVSEETAHILASHFRVSREFVYRRFLDRGLIDENTYSEATSRWTNQIRGGDGGNPYWTKIAYLGREYIHIALRQYHQNRINESQLAEYLGSKPRHLSTLTDYFERSAV</sequence>
<protein>
    <recommendedName>
        <fullName evidence="1">IrrE N-terminal-like domain-containing protein</fullName>
    </recommendedName>
</protein>
<dbReference type="InterPro" id="IPR052345">
    <property type="entry name" value="Rad_response_metalloprotease"/>
</dbReference>
<dbReference type="PANTHER" id="PTHR43236">
    <property type="entry name" value="ANTITOXIN HIGA1"/>
    <property type="match status" value="1"/>
</dbReference>
<evidence type="ECO:0000259" key="1">
    <source>
        <dbReference type="Pfam" id="PF06114"/>
    </source>
</evidence>
<comment type="caution">
    <text evidence="2">The sequence shown here is derived from an EMBL/GenBank/DDBJ whole genome shotgun (WGS) entry which is preliminary data.</text>
</comment>
<name>X0TRY4_9ZZZZ</name>
<organism evidence="2">
    <name type="scientific">marine sediment metagenome</name>
    <dbReference type="NCBI Taxonomy" id="412755"/>
    <lineage>
        <taxon>unclassified sequences</taxon>
        <taxon>metagenomes</taxon>
        <taxon>ecological metagenomes</taxon>
    </lineage>
</organism>
<dbReference type="Gene3D" id="1.10.10.2910">
    <property type="match status" value="1"/>
</dbReference>